<accession>A0AAD8M5A6</accession>
<name>A0AAD8M5A6_9APIA</name>
<comment type="caution">
    <text evidence="1">The sequence shown here is derived from an EMBL/GenBank/DDBJ whole genome shotgun (WGS) entry which is preliminary data.</text>
</comment>
<protein>
    <submittedName>
        <fullName evidence="1">Uncharacterized protein</fullName>
    </submittedName>
</protein>
<reference evidence="1" key="1">
    <citation type="submission" date="2023-02" db="EMBL/GenBank/DDBJ databases">
        <title>Genome of toxic invasive species Heracleum sosnowskyi carries increased number of genes despite the absence of recent whole-genome duplications.</title>
        <authorList>
            <person name="Schelkunov M."/>
            <person name="Shtratnikova V."/>
            <person name="Makarenko M."/>
            <person name="Klepikova A."/>
            <person name="Omelchenko D."/>
            <person name="Novikova G."/>
            <person name="Obukhova E."/>
            <person name="Bogdanov V."/>
            <person name="Penin A."/>
            <person name="Logacheva M."/>
        </authorList>
    </citation>
    <scope>NUCLEOTIDE SEQUENCE</scope>
    <source>
        <strain evidence="1">Hsosn_3</strain>
        <tissue evidence="1">Leaf</tissue>
    </source>
</reference>
<dbReference type="EMBL" id="JAUIZM010000010">
    <property type="protein sequence ID" value="KAK1362700.1"/>
    <property type="molecule type" value="Genomic_DNA"/>
</dbReference>
<sequence length="108" mass="11502">MVQALKAMGLANIPSPKLSEIASCGQKVASPSVVKDLDQLLVDDDDCVPIKPIPPENKGPRKCELAVDTVENKVAFGLLFDDEGMNSFIHGASAYAAWICSCLSGWPN</sequence>
<gene>
    <name evidence="1" type="ORF">POM88_047174</name>
</gene>
<keyword evidence="2" id="KW-1185">Reference proteome</keyword>
<evidence type="ECO:0000313" key="2">
    <source>
        <dbReference type="Proteomes" id="UP001237642"/>
    </source>
</evidence>
<dbReference type="Proteomes" id="UP001237642">
    <property type="component" value="Unassembled WGS sequence"/>
</dbReference>
<reference evidence="1" key="2">
    <citation type="submission" date="2023-05" db="EMBL/GenBank/DDBJ databases">
        <authorList>
            <person name="Schelkunov M.I."/>
        </authorList>
    </citation>
    <scope>NUCLEOTIDE SEQUENCE</scope>
    <source>
        <strain evidence="1">Hsosn_3</strain>
        <tissue evidence="1">Leaf</tissue>
    </source>
</reference>
<evidence type="ECO:0000313" key="1">
    <source>
        <dbReference type="EMBL" id="KAK1362700.1"/>
    </source>
</evidence>
<dbReference type="AlphaFoldDB" id="A0AAD8M5A6"/>
<proteinExistence type="predicted"/>
<organism evidence="1 2">
    <name type="scientific">Heracleum sosnowskyi</name>
    <dbReference type="NCBI Taxonomy" id="360622"/>
    <lineage>
        <taxon>Eukaryota</taxon>
        <taxon>Viridiplantae</taxon>
        <taxon>Streptophyta</taxon>
        <taxon>Embryophyta</taxon>
        <taxon>Tracheophyta</taxon>
        <taxon>Spermatophyta</taxon>
        <taxon>Magnoliopsida</taxon>
        <taxon>eudicotyledons</taxon>
        <taxon>Gunneridae</taxon>
        <taxon>Pentapetalae</taxon>
        <taxon>asterids</taxon>
        <taxon>campanulids</taxon>
        <taxon>Apiales</taxon>
        <taxon>Apiaceae</taxon>
        <taxon>Apioideae</taxon>
        <taxon>apioid superclade</taxon>
        <taxon>Tordylieae</taxon>
        <taxon>Tordyliinae</taxon>
        <taxon>Heracleum</taxon>
    </lineage>
</organism>